<protein>
    <submittedName>
        <fullName evidence="1">Uncharacterized protein</fullName>
    </submittedName>
</protein>
<evidence type="ECO:0000313" key="1">
    <source>
        <dbReference type="EMBL" id="CUV66390.1"/>
    </source>
</evidence>
<gene>
    <name evidence="1" type="ORF">BN3087_80039</name>
</gene>
<proteinExistence type="predicted"/>
<reference evidence="1" key="1">
    <citation type="submission" date="2015-11" db="EMBL/GenBank/DDBJ databases">
        <authorList>
            <person name="Zhang Y."/>
            <person name="Guo Z."/>
        </authorList>
    </citation>
    <scope>NUCLEOTIDE SEQUENCE</scope>
    <source>
        <strain evidence="1">BN30871</strain>
    </source>
</reference>
<sequence>MKTIGNYFFGLTRQHQFAPFFKFSCYSKFISLLPPRFKNAINYVTCKNDTLLIALSHPGFKIEIDNNRDLLKSLLKDISKYDSSCNFSNITHITTFISNFNASDLKSQKQEETIPHYDELSEGEFEIDEIDEDLKTIFEKIKQNIKCNKS</sequence>
<accession>A0A0S4XRF3</accession>
<name>A0A0S4XRF3_9BACT</name>
<organism evidence="1">
    <name type="scientific">Sulfurovum sp. enrichment culture clone C5</name>
    <dbReference type="NCBI Taxonomy" id="497650"/>
    <lineage>
        <taxon>Bacteria</taxon>
        <taxon>Pseudomonadati</taxon>
        <taxon>Campylobacterota</taxon>
        <taxon>Epsilonproteobacteria</taxon>
        <taxon>Campylobacterales</taxon>
        <taxon>Sulfurovaceae</taxon>
        <taxon>Sulfurovum</taxon>
        <taxon>environmental samples</taxon>
    </lineage>
</organism>
<dbReference type="AlphaFoldDB" id="A0A0S4XRF3"/>
<dbReference type="EMBL" id="FAXN01000084">
    <property type="protein sequence ID" value="CUV66390.1"/>
    <property type="molecule type" value="Genomic_DNA"/>
</dbReference>